<dbReference type="SUPFAM" id="SSF56672">
    <property type="entry name" value="DNA/RNA polymerases"/>
    <property type="match status" value="1"/>
</dbReference>
<proteinExistence type="predicted"/>
<reference evidence="2" key="1">
    <citation type="journal article" date="2022" name="Front. Genet.">
        <title>Chromosome-Scale Assembly of the Dendrobium nobile Genome Provides Insights Into the Molecular Mechanism of the Biosynthesis of the Medicinal Active Ingredient of Dendrobium.</title>
        <authorList>
            <person name="Xu Q."/>
            <person name="Niu S.-C."/>
            <person name="Li K.-L."/>
            <person name="Zheng P.-J."/>
            <person name="Zhang X.-J."/>
            <person name="Jia Y."/>
            <person name="Liu Y."/>
            <person name="Niu Y.-X."/>
            <person name="Yu L.-H."/>
            <person name="Chen D.-F."/>
            <person name="Zhang G.-Q."/>
        </authorList>
    </citation>
    <scope>NUCLEOTIDE SEQUENCE</scope>
    <source>
        <tissue evidence="2">Leaf</tissue>
    </source>
</reference>
<gene>
    <name evidence="2" type="ORF">KFK09_012964</name>
</gene>
<dbReference type="InterPro" id="IPR043502">
    <property type="entry name" value="DNA/RNA_pol_sf"/>
</dbReference>
<sequence length="158" mass="18600">MTNVYKYIDSKANNKITIKHRFHVPRISYLLDKLEGVAVFSKLDLRSGYHQICIRTGDEWKTLFKTRERLYEWKLMPFGLCNAPSTFFRLMNEVLKPYLGKFCVSYFDDILVFSPSLETHIQHLTQIFQALSLQKLYLNLSKCEIVVYKVAFLGFIIS</sequence>
<evidence type="ECO:0000259" key="1">
    <source>
        <dbReference type="PROSITE" id="PS50878"/>
    </source>
</evidence>
<dbReference type="InterPro" id="IPR053134">
    <property type="entry name" value="RNA-dir_DNA_polymerase"/>
</dbReference>
<dbReference type="Proteomes" id="UP000829196">
    <property type="component" value="Unassembled WGS sequence"/>
</dbReference>
<dbReference type="AlphaFoldDB" id="A0A8T3BKV2"/>
<organism evidence="2 3">
    <name type="scientific">Dendrobium nobile</name>
    <name type="common">Orchid</name>
    <dbReference type="NCBI Taxonomy" id="94219"/>
    <lineage>
        <taxon>Eukaryota</taxon>
        <taxon>Viridiplantae</taxon>
        <taxon>Streptophyta</taxon>
        <taxon>Embryophyta</taxon>
        <taxon>Tracheophyta</taxon>
        <taxon>Spermatophyta</taxon>
        <taxon>Magnoliopsida</taxon>
        <taxon>Liliopsida</taxon>
        <taxon>Asparagales</taxon>
        <taxon>Orchidaceae</taxon>
        <taxon>Epidendroideae</taxon>
        <taxon>Malaxideae</taxon>
        <taxon>Dendrobiinae</taxon>
        <taxon>Dendrobium</taxon>
    </lineage>
</organism>
<dbReference type="Gene3D" id="3.10.10.10">
    <property type="entry name" value="HIV Type 1 Reverse Transcriptase, subunit A, domain 1"/>
    <property type="match status" value="1"/>
</dbReference>
<dbReference type="Gene3D" id="3.30.70.270">
    <property type="match status" value="1"/>
</dbReference>
<keyword evidence="3" id="KW-1185">Reference proteome</keyword>
<protein>
    <recommendedName>
        <fullName evidence="1">Reverse transcriptase domain-containing protein</fullName>
    </recommendedName>
</protein>
<dbReference type="Pfam" id="PF00078">
    <property type="entry name" value="RVT_1"/>
    <property type="match status" value="1"/>
</dbReference>
<dbReference type="SMR" id="A0A8T3BKV2"/>
<evidence type="ECO:0000313" key="2">
    <source>
        <dbReference type="EMBL" id="KAI0512325.1"/>
    </source>
</evidence>
<dbReference type="PANTHER" id="PTHR24559">
    <property type="entry name" value="TRANSPOSON TY3-I GAG-POL POLYPROTEIN"/>
    <property type="match status" value="1"/>
</dbReference>
<feature type="domain" description="Reverse transcriptase" evidence="1">
    <location>
        <begin position="1"/>
        <end position="157"/>
    </location>
</feature>
<accession>A0A8T3BKV2</accession>
<dbReference type="InterPro" id="IPR043128">
    <property type="entry name" value="Rev_trsase/Diguanyl_cyclase"/>
</dbReference>
<dbReference type="InterPro" id="IPR000477">
    <property type="entry name" value="RT_dom"/>
</dbReference>
<name>A0A8T3BKV2_DENNO</name>
<comment type="caution">
    <text evidence="2">The sequence shown here is derived from an EMBL/GenBank/DDBJ whole genome shotgun (WGS) entry which is preliminary data.</text>
</comment>
<evidence type="ECO:0000313" key="3">
    <source>
        <dbReference type="Proteomes" id="UP000829196"/>
    </source>
</evidence>
<dbReference type="OrthoDB" id="407598at2759"/>
<dbReference type="CDD" id="cd01647">
    <property type="entry name" value="RT_LTR"/>
    <property type="match status" value="1"/>
</dbReference>
<dbReference type="PROSITE" id="PS50878">
    <property type="entry name" value="RT_POL"/>
    <property type="match status" value="1"/>
</dbReference>
<dbReference type="PANTHER" id="PTHR24559:SF450">
    <property type="entry name" value="RNA-DIRECTED DNA POLYMERASE HOMOLOG"/>
    <property type="match status" value="1"/>
</dbReference>
<dbReference type="EMBL" id="JAGYWB010000009">
    <property type="protein sequence ID" value="KAI0512325.1"/>
    <property type="molecule type" value="Genomic_DNA"/>
</dbReference>